<evidence type="ECO:0000313" key="2">
    <source>
        <dbReference type="EMBL" id="KAK4253845.1"/>
    </source>
</evidence>
<dbReference type="AlphaFoldDB" id="A0AAE1IP79"/>
<protein>
    <submittedName>
        <fullName evidence="2">Uncharacterized protein</fullName>
    </submittedName>
</protein>
<sequence length="82" mass="9011">MAFMAQPQVSPFATSSNISSLPVVAPLQANPGTTYQPQQQQMLMNPTNPQQMGHRASFVNSGSRSMQIPPRLRPEADKINMK</sequence>
<gene>
    <name evidence="2" type="ORF">QN277_010468</name>
</gene>
<reference evidence="2" key="1">
    <citation type="submission" date="2023-10" db="EMBL/GenBank/DDBJ databases">
        <title>Chromosome-level genome of the transformable northern wattle, Acacia crassicarpa.</title>
        <authorList>
            <person name="Massaro I."/>
            <person name="Sinha N.R."/>
            <person name="Poethig S."/>
            <person name="Leichty A.R."/>
        </authorList>
    </citation>
    <scope>NUCLEOTIDE SEQUENCE</scope>
    <source>
        <strain evidence="2">Acra3RX</strain>
        <tissue evidence="2">Leaf</tissue>
    </source>
</reference>
<organism evidence="2 3">
    <name type="scientific">Acacia crassicarpa</name>
    <name type="common">northern wattle</name>
    <dbReference type="NCBI Taxonomy" id="499986"/>
    <lineage>
        <taxon>Eukaryota</taxon>
        <taxon>Viridiplantae</taxon>
        <taxon>Streptophyta</taxon>
        <taxon>Embryophyta</taxon>
        <taxon>Tracheophyta</taxon>
        <taxon>Spermatophyta</taxon>
        <taxon>Magnoliopsida</taxon>
        <taxon>eudicotyledons</taxon>
        <taxon>Gunneridae</taxon>
        <taxon>Pentapetalae</taxon>
        <taxon>rosids</taxon>
        <taxon>fabids</taxon>
        <taxon>Fabales</taxon>
        <taxon>Fabaceae</taxon>
        <taxon>Caesalpinioideae</taxon>
        <taxon>mimosoid clade</taxon>
        <taxon>Acacieae</taxon>
        <taxon>Acacia</taxon>
    </lineage>
</organism>
<accession>A0AAE1IP79</accession>
<keyword evidence="3" id="KW-1185">Reference proteome</keyword>
<feature type="region of interest" description="Disordered" evidence="1">
    <location>
        <begin position="1"/>
        <end position="21"/>
    </location>
</feature>
<dbReference type="Proteomes" id="UP001293593">
    <property type="component" value="Unassembled WGS sequence"/>
</dbReference>
<evidence type="ECO:0000256" key="1">
    <source>
        <dbReference type="SAM" id="MobiDB-lite"/>
    </source>
</evidence>
<name>A0AAE1IP79_9FABA</name>
<feature type="compositionally biased region" description="Basic and acidic residues" evidence="1">
    <location>
        <begin position="72"/>
        <end position="82"/>
    </location>
</feature>
<proteinExistence type="predicted"/>
<feature type="compositionally biased region" description="Polar residues" evidence="1">
    <location>
        <begin position="7"/>
        <end position="20"/>
    </location>
</feature>
<dbReference type="EMBL" id="JAWXYG010000015">
    <property type="protein sequence ID" value="KAK4253845.1"/>
    <property type="molecule type" value="Genomic_DNA"/>
</dbReference>
<comment type="caution">
    <text evidence="2">The sequence shown here is derived from an EMBL/GenBank/DDBJ whole genome shotgun (WGS) entry which is preliminary data.</text>
</comment>
<evidence type="ECO:0000313" key="3">
    <source>
        <dbReference type="Proteomes" id="UP001293593"/>
    </source>
</evidence>
<feature type="region of interest" description="Disordered" evidence="1">
    <location>
        <begin position="44"/>
        <end position="82"/>
    </location>
</feature>